<feature type="compositionally biased region" description="Basic and acidic residues" evidence="3">
    <location>
        <begin position="987"/>
        <end position="1002"/>
    </location>
</feature>
<feature type="compositionally biased region" description="Basic and acidic residues" evidence="3">
    <location>
        <begin position="742"/>
        <end position="763"/>
    </location>
</feature>
<keyword evidence="6" id="KW-1185">Reference proteome</keyword>
<feature type="compositionally biased region" description="Polar residues" evidence="3">
    <location>
        <begin position="1475"/>
        <end position="1495"/>
    </location>
</feature>
<feature type="compositionally biased region" description="Polar residues" evidence="3">
    <location>
        <begin position="1435"/>
        <end position="1447"/>
    </location>
</feature>
<proteinExistence type="predicted"/>
<feature type="chain" id="PRO_5004237283" description="Flagellar Member 4" evidence="4">
    <location>
        <begin position="25"/>
        <end position="1680"/>
    </location>
</feature>
<accession>Q4DKG8</accession>
<sequence>MSFFFFFPFAAKVVFECIYSLTNAHRGGGYTCYHGLSGSHGPGHFSMNSIHALLELGVQRRNVERELRNAKRENGEAKKQRAMGIVSAIETKQQILLRSLAQRFVYPASEYPPTTELAELSDVFTNLLRDVVEQGKFFLLYNCSSDACEARRCTCAKEGAGEVGDCSKGRQRGEENCRLCSTSGRGLLDVLGRISAKVLHESHAGANSCVDNIPLIEQWDAELQAALHHVGDVVSQAHTEMLVVLDALSDGRFPYLTSGSSTKEGPPLWTEIVRLFEDAFESVLTDVVRLLLWCIHQHLLGRGGLAARPLFAVKSHWSYSASSVVTCPLPSELHERLMRRWKKELIWIVVPEFRLSQMTKRSVPMLGRVKRPMLRTMFMEDSANNRLWEALHYATSQRCDELQETVRGLTNTYSFYFSHEEEYYPQLGAQRLRELVNTVRSYGMNGVKHAGAGAFVVQTEVLQQVALSKLEPALKSALVTTVPATMRGDEGITVFRWKALMDVKDDASPAGSLSNRLNAFRAGRKVPNKYDKGLEPLAHTQRFLEEQRAEVKRMRQGRGTALEEGGKTQAETKQSNGNGSTEDNKRSAAVAASTAVSRRYINRFASSSISPPILNKLGKQPLAANAMAIGKKMGYETTPPVRVLPGSASTTTQSTHEEKTPTGSTSHVSPLHPQSGSGRKGGWNFPSRHSSEVRLPTLRNYTPSSSQQFIRTRPASREAIAQNGREEQSAPVMSCVDISKQSGEEQKRPASKEAIAENGRREQPTPVVTSASSGVERDVADDPVAAEPDPLTATSTLNSPPKTAVVNAAAAESAKRRISSLKKVCPFLPEVPFSGIFLEDLNLTDPRVEAAMNRMRAVRGNASVTRDYRSIAMAEDSLCAVVESIAEEMFNATSRMLSRYPFLESRVRGVLLGNIPELETDEDIQSLLMIRRDAERARRSTASIDKCLRERAEALINDIPYVVEPERYSAHPFLLAAPSASSATSHRSRDEKANSDGDDSRATQRVGLQVPTPLGSDATSEVDKTPQAETVLSDGEPHRAMDGREEQPRQSNGQEQPMGAVLKPVTTGGSTSKPLAADPGQKVVENNGALSSERPCESHLPQSSSFARARMGGGAPACSQTVVQATEEKQNFSIPRVPVADTPLPAGRTGRASEQVQLLSSKPPVGPVVNASRENSVPPFYRQGGKPFSMPLEEKQGANEVVQRAPHGIPTSNNIQSLTDFPIENQKMTPCGPTFGTVKRFLESERQELERLESILGGVRRAGMGLKEGKGLPTVDAAKQMPSEEVGKRNSAEDMQQAAGKSQTGLPKKTSSSFSTTPNVSADGNGSVGLSTPQPAARRECAQLGLLFEQLPYMRRSNEGNELLRKLIEERRRVSEAHYTRERDLAALQSRQLKRSSQSPLPMHPNLLAEVAARSSLGAAVPNGADGGQARLLPSLSQGPSHDSCATQQQQQEQQQHSYGNQRSTWGRYTIERNPPTSVTVQRRLSSAPGLSQQSNEDRMRFPTISVGISADHISQAPDKTEYEKSSNNHIGMSHRYMLLCRQAGIKPNSMLLRALPDTQGVSVSRVDTSGNYIGPKGLMPLLQVLRDNTGLKYLNLSHNNLENDEVIELVSFLMNPSGASLQSLDLSDNPISLAGGAAILRLAQARPSLLSVRLRGTLVPQPVIHSIEEVCDSNRASAS</sequence>
<dbReference type="PANTHER" id="PTHR24111">
    <property type="entry name" value="LEUCINE-RICH REPEAT-CONTAINING PROTEIN 34"/>
    <property type="match status" value="1"/>
</dbReference>
<feature type="compositionally biased region" description="Polar residues" evidence="3">
    <location>
        <begin position="569"/>
        <end position="581"/>
    </location>
</feature>
<dbReference type="PaxDb" id="353153-Q4DKG8"/>
<keyword evidence="2" id="KW-0175">Coiled coil</keyword>
<dbReference type="SMART" id="SM00368">
    <property type="entry name" value="LRR_RI"/>
    <property type="match status" value="3"/>
</dbReference>
<dbReference type="InterPro" id="IPR001611">
    <property type="entry name" value="Leu-rich_rpt"/>
</dbReference>
<feature type="region of interest" description="Disordered" evidence="3">
    <location>
        <begin position="548"/>
        <end position="590"/>
    </location>
</feature>
<organism evidence="5 6">
    <name type="scientific">Trypanosoma cruzi (strain CL Brener)</name>
    <dbReference type="NCBI Taxonomy" id="353153"/>
    <lineage>
        <taxon>Eukaryota</taxon>
        <taxon>Discoba</taxon>
        <taxon>Euglenozoa</taxon>
        <taxon>Kinetoplastea</taxon>
        <taxon>Metakinetoplastina</taxon>
        <taxon>Trypanosomatida</taxon>
        <taxon>Trypanosomatidae</taxon>
        <taxon>Trypanosoma</taxon>
        <taxon>Schizotrypanum</taxon>
    </lineage>
</organism>
<feature type="region of interest" description="Disordered" evidence="3">
    <location>
        <begin position="1158"/>
        <end position="1182"/>
    </location>
</feature>
<dbReference type="InterPro" id="IPR052201">
    <property type="entry name" value="LRR-containing_regulator"/>
</dbReference>
<dbReference type="OMA" id="LPDMPCE"/>
<gene>
    <name evidence="5" type="ORF">Tc00.1047053511385.90</name>
</gene>
<feature type="region of interest" description="Disordered" evidence="3">
    <location>
        <begin position="638"/>
        <end position="712"/>
    </location>
</feature>
<feature type="coiled-coil region" evidence="2">
    <location>
        <begin position="53"/>
        <end position="80"/>
    </location>
</feature>
<evidence type="ECO:0000256" key="4">
    <source>
        <dbReference type="SAM" id="SignalP"/>
    </source>
</evidence>
<evidence type="ECO:0000256" key="1">
    <source>
        <dbReference type="ARBA" id="ARBA00022737"/>
    </source>
</evidence>
<reference evidence="5 6" key="1">
    <citation type="journal article" date="2005" name="Science">
        <title>The genome sequence of Trypanosoma cruzi, etiologic agent of Chagas disease.</title>
        <authorList>
            <person name="El-Sayed N.M."/>
            <person name="Myler P.J."/>
            <person name="Bartholomeu D.C."/>
            <person name="Nilsson D."/>
            <person name="Aggarwal G."/>
            <person name="Tran A.N."/>
            <person name="Ghedin E."/>
            <person name="Worthey E.A."/>
            <person name="Delcher A.L."/>
            <person name="Blandin G."/>
            <person name="Westenberger S.J."/>
            <person name="Caler E."/>
            <person name="Cerqueira G.C."/>
            <person name="Branche C."/>
            <person name="Haas B."/>
            <person name="Anupama A."/>
            <person name="Arner E."/>
            <person name="Aslund L."/>
            <person name="Attipoe P."/>
            <person name="Bontempi E."/>
            <person name="Bringaud F."/>
            <person name="Burton P."/>
            <person name="Cadag E."/>
            <person name="Campbell D.A."/>
            <person name="Carrington M."/>
            <person name="Crabtree J."/>
            <person name="Darban H."/>
            <person name="da Silveira J.F."/>
            <person name="de Jong P."/>
            <person name="Edwards K."/>
            <person name="Englund P.T."/>
            <person name="Fazelina G."/>
            <person name="Feldblyum T."/>
            <person name="Ferella M."/>
            <person name="Frasch A.C."/>
            <person name="Gull K."/>
            <person name="Horn D."/>
            <person name="Hou L."/>
            <person name="Huang Y."/>
            <person name="Kindlund E."/>
            <person name="Klingbeil M."/>
            <person name="Kluge S."/>
            <person name="Koo H."/>
            <person name="Lacerda D."/>
            <person name="Levin M.J."/>
            <person name="Lorenzi H."/>
            <person name="Louie T."/>
            <person name="Machado C.R."/>
            <person name="McCulloch R."/>
            <person name="McKenna A."/>
            <person name="Mizuno Y."/>
            <person name="Mottram J.C."/>
            <person name="Nelson S."/>
            <person name="Ochaya S."/>
            <person name="Osoegawa K."/>
            <person name="Pai G."/>
            <person name="Parsons M."/>
            <person name="Pentony M."/>
            <person name="Pettersson U."/>
            <person name="Pop M."/>
            <person name="Ramirez J.L."/>
            <person name="Rinta J."/>
            <person name="Robertson L."/>
            <person name="Salzberg S.L."/>
            <person name="Sanchez D.O."/>
            <person name="Seyler A."/>
            <person name="Sharma R."/>
            <person name="Shetty J."/>
            <person name="Simpson A.J."/>
            <person name="Sisk E."/>
            <person name="Tammi M.T."/>
            <person name="Tarleton R."/>
            <person name="Teixeira S."/>
            <person name="Van Aken S."/>
            <person name="Vogt C."/>
            <person name="Ward P.N."/>
            <person name="Wickstead B."/>
            <person name="Wortman J."/>
            <person name="White O."/>
            <person name="Fraser C.M."/>
            <person name="Stuart K.D."/>
            <person name="Andersson B."/>
        </authorList>
    </citation>
    <scope>NUCLEOTIDE SEQUENCE [LARGE SCALE GENOMIC DNA]</scope>
    <source>
        <strain evidence="5 6">CL Brener</strain>
    </source>
</reference>
<feature type="region of interest" description="Disordered" evidence="3">
    <location>
        <begin position="978"/>
        <end position="1081"/>
    </location>
</feature>
<evidence type="ECO:0000313" key="6">
    <source>
        <dbReference type="Proteomes" id="UP000002296"/>
    </source>
</evidence>
<evidence type="ECO:0000256" key="2">
    <source>
        <dbReference type="SAM" id="Coils"/>
    </source>
</evidence>
<name>Q4DKG8_TRYCC</name>
<evidence type="ECO:0000313" key="5">
    <source>
        <dbReference type="EMBL" id="EAN93023.1"/>
    </source>
</evidence>
<dbReference type="Proteomes" id="UP000002296">
    <property type="component" value="Unassembled WGS sequence"/>
</dbReference>
<feature type="region of interest" description="Disordered" evidence="3">
    <location>
        <begin position="1264"/>
        <end position="1333"/>
    </location>
</feature>
<dbReference type="EMBL" id="AAHK01000384">
    <property type="protein sequence ID" value="EAN93023.1"/>
    <property type="molecule type" value="Genomic_DNA"/>
</dbReference>
<dbReference type="InterPro" id="IPR032675">
    <property type="entry name" value="LRR_dom_sf"/>
</dbReference>
<feature type="region of interest" description="Disordered" evidence="3">
    <location>
        <begin position="1420"/>
        <end position="1499"/>
    </location>
</feature>
<dbReference type="PANTHER" id="PTHR24111:SF0">
    <property type="entry name" value="LEUCINE-RICH REPEAT-CONTAINING PROTEIN"/>
    <property type="match status" value="1"/>
</dbReference>
<dbReference type="AlphaFoldDB" id="Q4DKG8"/>
<feature type="compositionally biased region" description="Polar residues" evidence="3">
    <location>
        <begin position="661"/>
        <end position="677"/>
    </location>
</feature>
<feature type="compositionally biased region" description="Polar residues" evidence="3">
    <location>
        <begin position="699"/>
        <end position="710"/>
    </location>
</feature>
<evidence type="ECO:0000256" key="3">
    <source>
        <dbReference type="SAM" id="MobiDB-lite"/>
    </source>
</evidence>
<dbReference type="KEGG" id="tcr:511385.90"/>
<keyword evidence="4" id="KW-0732">Signal</keyword>
<feature type="compositionally biased region" description="Polar residues" evidence="3">
    <location>
        <begin position="1457"/>
        <end position="1467"/>
    </location>
</feature>
<dbReference type="InParanoid" id="Q4DKG8"/>
<protein>
    <recommendedName>
        <fullName evidence="7">Flagellar Member 4</fullName>
    </recommendedName>
</protein>
<feature type="compositionally biased region" description="Basic and acidic residues" evidence="3">
    <location>
        <begin position="1035"/>
        <end position="1048"/>
    </location>
</feature>
<dbReference type="Gene3D" id="3.80.10.10">
    <property type="entry name" value="Ribonuclease Inhibitor"/>
    <property type="match status" value="1"/>
</dbReference>
<comment type="caution">
    <text evidence="5">The sequence shown here is derived from an EMBL/GenBank/DDBJ whole genome shotgun (WGS) entry which is preliminary data.</text>
</comment>
<feature type="region of interest" description="Disordered" evidence="3">
    <location>
        <begin position="740"/>
        <end position="799"/>
    </location>
</feature>
<keyword evidence="1" id="KW-0677">Repeat</keyword>
<dbReference type="Pfam" id="PF13516">
    <property type="entry name" value="LRR_6"/>
    <property type="match status" value="1"/>
</dbReference>
<feature type="compositionally biased region" description="Polar residues" evidence="3">
    <location>
        <begin position="1318"/>
        <end position="1333"/>
    </location>
</feature>
<dbReference type="SUPFAM" id="SSF52047">
    <property type="entry name" value="RNI-like"/>
    <property type="match status" value="1"/>
</dbReference>
<feature type="signal peptide" evidence="4">
    <location>
        <begin position="1"/>
        <end position="24"/>
    </location>
</feature>
<dbReference type="RefSeq" id="XP_814874.1">
    <property type="nucleotide sequence ID" value="XM_809781.1"/>
</dbReference>
<evidence type="ECO:0008006" key="7">
    <source>
        <dbReference type="Google" id="ProtNLM"/>
    </source>
</evidence>
<dbReference type="GeneID" id="3546486"/>
<dbReference type="PROSITE" id="PS51450">
    <property type="entry name" value="LRR"/>
    <property type="match status" value="1"/>
</dbReference>